<dbReference type="EMBL" id="FOZK01000003">
    <property type="protein sequence ID" value="SFS05552.1"/>
    <property type="molecule type" value="Genomic_DNA"/>
</dbReference>
<dbReference type="Gene3D" id="3.40.50.620">
    <property type="entry name" value="HUPs"/>
    <property type="match status" value="1"/>
</dbReference>
<protein>
    <submittedName>
        <fullName evidence="3">Nucleotide-binding universal stress protein, UspA family</fullName>
    </submittedName>
</protein>
<evidence type="ECO:0000259" key="2">
    <source>
        <dbReference type="Pfam" id="PF00582"/>
    </source>
</evidence>
<dbReference type="InterPro" id="IPR006015">
    <property type="entry name" value="Universal_stress_UspA"/>
</dbReference>
<dbReference type="PIRSF" id="PIRSF006276">
    <property type="entry name" value="UspA"/>
    <property type="match status" value="1"/>
</dbReference>
<keyword evidence="4" id="KW-1185">Reference proteome</keyword>
<dbReference type="AlphaFoldDB" id="A0A1I6LQM4"/>
<dbReference type="SUPFAM" id="SSF52402">
    <property type="entry name" value="Adenine nucleotide alpha hydrolases-like"/>
    <property type="match status" value="1"/>
</dbReference>
<dbReference type="Pfam" id="PF00582">
    <property type="entry name" value="Usp"/>
    <property type="match status" value="1"/>
</dbReference>
<organism evidence="3 4">
    <name type="scientific">Halomicrobium zhouii</name>
    <dbReference type="NCBI Taxonomy" id="767519"/>
    <lineage>
        <taxon>Archaea</taxon>
        <taxon>Methanobacteriati</taxon>
        <taxon>Methanobacteriota</taxon>
        <taxon>Stenosarchaea group</taxon>
        <taxon>Halobacteria</taxon>
        <taxon>Halobacteriales</taxon>
        <taxon>Haloarculaceae</taxon>
        <taxon>Halomicrobium</taxon>
    </lineage>
</organism>
<sequence>MYDRILLPTDGSAGMTRVIDHAGELARIHDASVHALYVVDTASLTTMPMDASLDGIHGLMQEEGEAAVEEAQRRMPEGVDVDQTITEGAPAAQIVDCADEADCDVVVMGTHGRGGLNRLLLGSVAEHVVRRSSVPVVTVRVDAETEPKSAGEPSVQEVEH</sequence>
<proteinExistence type="inferred from homology"/>
<gene>
    <name evidence="3" type="ORF">SAMN05216559_2875</name>
</gene>
<dbReference type="InterPro" id="IPR014729">
    <property type="entry name" value="Rossmann-like_a/b/a_fold"/>
</dbReference>
<feature type="domain" description="UspA" evidence="2">
    <location>
        <begin position="1"/>
        <end position="140"/>
    </location>
</feature>
<dbReference type="Proteomes" id="UP000199062">
    <property type="component" value="Unassembled WGS sequence"/>
</dbReference>
<dbReference type="OrthoDB" id="105697at2157"/>
<dbReference type="PANTHER" id="PTHR46268:SF6">
    <property type="entry name" value="UNIVERSAL STRESS PROTEIN UP12"/>
    <property type="match status" value="1"/>
</dbReference>
<evidence type="ECO:0000313" key="4">
    <source>
        <dbReference type="Proteomes" id="UP000199062"/>
    </source>
</evidence>
<accession>A0A1I6LQM4</accession>
<evidence type="ECO:0000256" key="1">
    <source>
        <dbReference type="ARBA" id="ARBA00008791"/>
    </source>
</evidence>
<comment type="similarity">
    <text evidence="1">Belongs to the universal stress protein A family.</text>
</comment>
<evidence type="ECO:0000313" key="3">
    <source>
        <dbReference type="EMBL" id="SFS05552.1"/>
    </source>
</evidence>
<dbReference type="STRING" id="767519.SAMN05216559_2875"/>
<dbReference type="CDD" id="cd00293">
    <property type="entry name" value="USP-like"/>
    <property type="match status" value="1"/>
</dbReference>
<dbReference type="RefSeq" id="WP_089817244.1">
    <property type="nucleotide sequence ID" value="NZ_FOZK01000003.1"/>
</dbReference>
<dbReference type="PANTHER" id="PTHR46268">
    <property type="entry name" value="STRESS RESPONSE PROTEIN NHAX"/>
    <property type="match status" value="1"/>
</dbReference>
<dbReference type="PRINTS" id="PR01438">
    <property type="entry name" value="UNVRSLSTRESS"/>
</dbReference>
<dbReference type="InterPro" id="IPR006016">
    <property type="entry name" value="UspA"/>
</dbReference>
<name>A0A1I6LQM4_9EURY</name>
<reference evidence="3 4" key="1">
    <citation type="submission" date="2016-10" db="EMBL/GenBank/DDBJ databases">
        <authorList>
            <person name="de Groot N.N."/>
        </authorList>
    </citation>
    <scope>NUCLEOTIDE SEQUENCE [LARGE SCALE GENOMIC DNA]</scope>
    <source>
        <strain evidence="3 4">CGMCC 1.10457</strain>
    </source>
</reference>